<feature type="region of interest" description="Disordered" evidence="1">
    <location>
        <begin position="1"/>
        <end position="54"/>
    </location>
</feature>
<protein>
    <submittedName>
        <fullName evidence="2">Uncharacterized protein</fullName>
    </submittedName>
</protein>
<evidence type="ECO:0000313" key="3">
    <source>
        <dbReference type="Proteomes" id="UP000749293"/>
    </source>
</evidence>
<dbReference type="AlphaFoldDB" id="A0A9P4Z029"/>
<proteinExistence type="predicted"/>
<feature type="compositionally biased region" description="Low complexity" evidence="1">
    <location>
        <begin position="12"/>
        <end position="26"/>
    </location>
</feature>
<dbReference type="RefSeq" id="XP_035323596.1">
    <property type="nucleotide sequence ID" value="XM_035465759.1"/>
</dbReference>
<dbReference type="OrthoDB" id="5336357at2759"/>
<comment type="caution">
    <text evidence="2">The sequence shown here is derived from an EMBL/GenBank/DDBJ whole genome shotgun (WGS) entry which is preliminary data.</text>
</comment>
<sequence length="166" mass="18109">MMPILKRKRSSSELSSSPSSTSSSPPRNDFMTMETPVHLHSRTLKRFRDSRPSEKLIHHRTLGMLYSAQRQAAPTPIPAPIHETQTPSLQQQQPQRQNLHSFWNISSAPRTVTTPAQKRRQDDDGPSSCEDCGVDVCADGMDGSDAGSISGQGNGVSAARDGRSPS</sequence>
<gene>
    <name evidence="2" type="ORF">GMORB2_3783</name>
</gene>
<name>A0A9P4Z029_9HYPO</name>
<feature type="compositionally biased region" description="Polar residues" evidence="1">
    <location>
        <begin position="98"/>
        <end position="116"/>
    </location>
</feature>
<organism evidence="2 3">
    <name type="scientific">Geosmithia morbida</name>
    <dbReference type="NCBI Taxonomy" id="1094350"/>
    <lineage>
        <taxon>Eukaryota</taxon>
        <taxon>Fungi</taxon>
        <taxon>Dikarya</taxon>
        <taxon>Ascomycota</taxon>
        <taxon>Pezizomycotina</taxon>
        <taxon>Sordariomycetes</taxon>
        <taxon>Hypocreomycetidae</taxon>
        <taxon>Hypocreales</taxon>
        <taxon>Bionectriaceae</taxon>
        <taxon>Geosmithia</taxon>
    </lineage>
</organism>
<evidence type="ECO:0000256" key="1">
    <source>
        <dbReference type="SAM" id="MobiDB-lite"/>
    </source>
</evidence>
<keyword evidence="3" id="KW-1185">Reference proteome</keyword>
<reference evidence="2" key="1">
    <citation type="submission" date="2020-03" db="EMBL/GenBank/DDBJ databases">
        <title>Site-based positive gene gene selection in Geosmithia morbida across the United States reveals a broad range of putative effectors and factors for local host and environmental adapation.</title>
        <authorList>
            <person name="Onufrak A."/>
            <person name="Murdoch R.W."/>
            <person name="Gazis R."/>
            <person name="Huff M."/>
            <person name="Staton M."/>
            <person name="Klingeman W."/>
            <person name="Hadziabdic D."/>
        </authorList>
    </citation>
    <scope>NUCLEOTIDE SEQUENCE</scope>
    <source>
        <strain evidence="2">1262</strain>
    </source>
</reference>
<feature type="compositionally biased region" description="Low complexity" evidence="1">
    <location>
        <begin position="84"/>
        <end position="97"/>
    </location>
</feature>
<feature type="region of interest" description="Disordered" evidence="1">
    <location>
        <begin position="67"/>
        <end position="166"/>
    </location>
</feature>
<evidence type="ECO:0000313" key="2">
    <source>
        <dbReference type="EMBL" id="KAF4124944.1"/>
    </source>
</evidence>
<dbReference type="EMBL" id="JAANYQ010000003">
    <property type="protein sequence ID" value="KAF4124944.1"/>
    <property type="molecule type" value="Genomic_DNA"/>
</dbReference>
<dbReference type="Proteomes" id="UP000749293">
    <property type="component" value="Unassembled WGS sequence"/>
</dbReference>
<accession>A0A9P4Z029</accession>
<dbReference type="GeneID" id="55970011"/>